<protein>
    <submittedName>
        <fullName evidence="1">Uncharacterized protein MANES_10G077600</fullName>
    </submittedName>
</protein>
<dbReference type="EMBL" id="GGEC01046920">
    <property type="protein sequence ID" value="MBX27404.1"/>
    <property type="molecule type" value="Transcribed_RNA"/>
</dbReference>
<name>A0A2P2MB38_RHIMU</name>
<accession>A0A2P2MB38</accession>
<sequence>MDMRERERDEVDTQVSVNFADGDPSRLRKGRHSSFYFWKHKNSFRVQEKTNKKRKRLTEKE</sequence>
<proteinExistence type="predicted"/>
<organism evidence="1">
    <name type="scientific">Rhizophora mucronata</name>
    <name type="common">Asiatic mangrove</name>
    <dbReference type="NCBI Taxonomy" id="61149"/>
    <lineage>
        <taxon>Eukaryota</taxon>
        <taxon>Viridiplantae</taxon>
        <taxon>Streptophyta</taxon>
        <taxon>Embryophyta</taxon>
        <taxon>Tracheophyta</taxon>
        <taxon>Spermatophyta</taxon>
        <taxon>Magnoliopsida</taxon>
        <taxon>eudicotyledons</taxon>
        <taxon>Gunneridae</taxon>
        <taxon>Pentapetalae</taxon>
        <taxon>rosids</taxon>
        <taxon>fabids</taxon>
        <taxon>Malpighiales</taxon>
        <taxon>Rhizophoraceae</taxon>
        <taxon>Rhizophora</taxon>
    </lineage>
</organism>
<reference evidence="1" key="1">
    <citation type="submission" date="2018-02" db="EMBL/GenBank/DDBJ databases">
        <title>Rhizophora mucronata_Transcriptome.</title>
        <authorList>
            <person name="Meera S.P."/>
            <person name="Sreeshan A."/>
            <person name="Augustine A."/>
        </authorList>
    </citation>
    <scope>NUCLEOTIDE SEQUENCE</scope>
    <source>
        <tissue evidence="1">Leaf</tissue>
    </source>
</reference>
<evidence type="ECO:0000313" key="1">
    <source>
        <dbReference type="EMBL" id="MBX27404.1"/>
    </source>
</evidence>
<dbReference type="AlphaFoldDB" id="A0A2P2MB38"/>